<evidence type="ECO:0000256" key="3">
    <source>
        <dbReference type="ARBA" id="ARBA00022898"/>
    </source>
</evidence>
<dbReference type="GO" id="GO:0030170">
    <property type="term" value="F:pyridoxal phosphate binding"/>
    <property type="evidence" value="ECO:0007669"/>
    <property type="project" value="InterPro"/>
</dbReference>
<dbReference type="RefSeq" id="XP_022490429.1">
    <property type="nucleotide sequence ID" value="XM_022629767.1"/>
</dbReference>
<accession>A0A1F5LPY8</accession>
<comment type="similarity">
    <text evidence="2 4">Belongs to the class-III pyridoxal-phosphate-dependent aminotransferase family.</text>
</comment>
<dbReference type="GeneID" id="34574501"/>
<keyword evidence="4" id="KW-0032">Aminotransferase</keyword>
<evidence type="ECO:0000256" key="4">
    <source>
        <dbReference type="RuleBase" id="RU365036"/>
    </source>
</evidence>
<dbReference type="EMBL" id="LXJU01000005">
    <property type="protein sequence ID" value="OGE54999.1"/>
    <property type="molecule type" value="Genomic_DNA"/>
</dbReference>
<dbReference type="PANTHER" id="PTHR11986">
    <property type="entry name" value="AMINOTRANSFERASE CLASS III"/>
    <property type="match status" value="1"/>
</dbReference>
<proteinExistence type="inferred from homology"/>
<dbReference type="OrthoDB" id="10261433at2759"/>
<comment type="cofactor">
    <cofactor evidence="1 4">
        <name>pyridoxal 5'-phosphate</name>
        <dbReference type="ChEBI" id="CHEBI:597326"/>
    </cofactor>
</comment>
<keyword evidence="6" id="KW-1185">Reference proteome</keyword>
<protein>
    <recommendedName>
        <fullName evidence="4">Ornithine aminotransferase</fullName>
        <ecNumber evidence="4">2.6.1.13</ecNumber>
    </recommendedName>
</protein>
<dbReference type="SUPFAM" id="SSF53383">
    <property type="entry name" value="PLP-dependent transferases"/>
    <property type="match status" value="1"/>
</dbReference>
<keyword evidence="3 4" id="KW-0663">Pyridoxal phosphate</keyword>
<dbReference type="AlphaFoldDB" id="A0A1F5LPY8"/>
<dbReference type="GO" id="GO:0004587">
    <property type="term" value="F:ornithine aminotransferase activity"/>
    <property type="evidence" value="ECO:0007669"/>
    <property type="project" value="UniProtKB-EC"/>
</dbReference>
<dbReference type="GO" id="GO:0005737">
    <property type="term" value="C:cytoplasm"/>
    <property type="evidence" value="ECO:0007669"/>
    <property type="project" value="TreeGrafter"/>
</dbReference>
<dbReference type="InterPro" id="IPR015424">
    <property type="entry name" value="PyrdxlP-dep_Trfase"/>
</dbReference>
<dbReference type="UniPathway" id="UPA00098">
    <property type="reaction ID" value="UER00358"/>
</dbReference>
<gene>
    <name evidence="5" type="ORF">PENARI_c005G05848</name>
</gene>
<dbReference type="GO" id="GO:0019544">
    <property type="term" value="P:L-arginine catabolic process to L-glutamate"/>
    <property type="evidence" value="ECO:0007669"/>
    <property type="project" value="TreeGrafter"/>
</dbReference>
<name>A0A1F5LPY8_PENAI</name>
<dbReference type="Gene3D" id="3.90.1150.10">
    <property type="entry name" value="Aspartate Aminotransferase, domain 1"/>
    <property type="match status" value="1"/>
</dbReference>
<keyword evidence="4" id="KW-0808">Transferase</keyword>
<evidence type="ECO:0000256" key="1">
    <source>
        <dbReference type="ARBA" id="ARBA00001933"/>
    </source>
</evidence>
<dbReference type="GO" id="GO:0010121">
    <property type="term" value="P:L-arginine catabolic process to proline via ornithine"/>
    <property type="evidence" value="ECO:0007669"/>
    <property type="project" value="TreeGrafter"/>
</dbReference>
<dbReference type="GO" id="GO:0055129">
    <property type="term" value="P:L-proline biosynthetic process"/>
    <property type="evidence" value="ECO:0007669"/>
    <property type="project" value="UniProtKB-UniPathway"/>
</dbReference>
<comment type="pathway">
    <text evidence="4">Amino-acid biosynthesis; L-proline biosynthesis; L-glutamate 5-semialdehyde from L-ornithine: step 1/1.</text>
</comment>
<dbReference type="Gene3D" id="3.40.640.10">
    <property type="entry name" value="Type I PLP-dependent aspartate aminotransferase-like (Major domain)"/>
    <property type="match status" value="1"/>
</dbReference>
<evidence type="ECO:0000256" key="2">
    <source>
        <dbReference type="ARBA" id="ARBA00008954"/>
    </source>
</evidence>
<evidence type="ECO:0000313" key="5">
    <source>
        <dbReference type="EMBL" id="OGE54999.1"/>
    </source>
</evidence>
<dbReference type="InterPro" id="IPR050103">
    <property type="entry name" value="Class-III_PLP-dep_AT"/>
</dbReference>
<comment type="catalytic activity">
    <reaction evidence="4">
        <text>a 2-oxocarboxylate + L-ornithine = L-glutamate 5-semialdehyde + an L-alpha-amino acid</text>
        <dbReference type="Rhea" id="RHEA:13877"/>
        <dbReference type="ChEBI" id="CHEBI:35179"/>
        <dbReference type="ChEBI" id="CHEBI:46911"/>
        <dbReference type="ChEBI" id="CHEBI:58066"/>
        <dbReference type="ChEBI" id="CHEBI:59869"/>
        <dbReference type="EC" id="2.6.1.13"/>
    </reaction>
</comment>
<comment type="caution">
    <text evidence="5">The sequence shown here is derived from an EMBL/GenBank/DDBJ whole genome shotgun (WGS) entry which is preliminary data.</text>
</comment>
<dbReference type="STRING" id="1835702.A0A1F5LPY8"/>
<dbReference type="Pfam" id="PF00202">
    <property type="entry name" value="Aminotran_3"/>
    <property type="match status" value="1"/>
</dbReference>
<reference evidence="5 6" key="1">
    <citation type="journal article" date="2016" name="Sci. Rep.">
        <title>Penicillium arizonense, a new, genome sequenced fungal species, reveals a high chemical diversity in secreted metabolites.</title>
        <authorList>
            <person name="Grijseels S."/>
            <person name="Nielsen J.C."/>
            <person name="Randelovic M."/>
            <person name="Nielsen J."/>
            <person name="Nielsen K.F."/>
            <person name="Workman M."/>
            <person name="Frisvad J.C."/>
        </authorList>
    </citation>
    <scope>NUCLEOTIDE SEQUENCE [LARGE SCALE GENOMIC DNA]</scope>
    <source>
        <strain evidence="5 6">CBS 141311</strain>
    </source>
</reference>
<dbReference type="PANTHER" id="PTHR11986:SF18">
    <property type="entry name" value="ORNITHINE AMINOTRANSFERASE, MITOCHONDRIAL"/>
    <property type="match status" value="1"/>
</dbReference>
<dbReference type="EC" id="2.6.1.13" evidence="4"/>
<organism evidence="5 6">
    <name type="scientific">Penicillium arizonense</name>
    <dbReference type="NCBI Taxonomy" id="1835702"/>
    <lineage>
        <taxon>Eukaryota</taxon>
        <taxon>Fungi</taxon>
        <taxon>Dikarya</taxon>
        <taxon>Ascomycota</taxon>
        <taxon>Pezizomycotina</taxon>
        <taxon>Eurotiomycetes</taxon>
        <taxon>Eurotiomycetidae</taxon>
        <taxon>Eurotiales</taxon>
        <taxon>Aspergillaceae</taxon>
        <taxon>Penicillium</taxon>
    </lineage>
</organism>
<sequence>MTPSKARDAYALNDKFLTNINPSNGKVLRYGHTEDMEVCLKEHSHRVAAVIMECIHGHLEWVYNEVRMGAAKTGKFLSSDWLGPENKPDIIALGKSISGGAYPGSFILGNEDTLGQVEPYESASTFAPTAVGLAAVPAALNIYDEENLTERSAEMQRIWEREASTWKYPFVKFITARGSDMNITVVDDYPDKRVNPSRLAALILHKGVFLYPMDNRLRMSVAMTITDELFLTEISIIKESLDEILEYDEISGAQSEGSKTVTPWATLD</sequence>
<evidence type="ECO:0000313" key="6">
    <source>
        <dbReference type="Proteomes" id="UP000177622"/>
    </source>
</evidence>
<dbReference type="InterPro" id="IPR015421">
    <property type="entry name" value="PyrdxlP-dep_Trfase_major"/>
</dbReference>
<dbReference type="GO" id="GO:0042802">
    <property type="term" value="F:identical protein binding"/>
    <property type="evidence" value="ECO:0007669"/>
    <property type="project" value="TreeGrafter"/>
</dbReference>
<dbReference type="InterPro" id="IPR015422">
    <property type="entry name" value="PyrdxlP-dep_Trfase_small"/>
</dbReference>
<dbReference type="InterPro" id="IPR005814">
    <property type="entry name" value="Aminotrans_3"/>
</dbReference>
<dbReference type="Proteomes" id="UP000177622">
    <property type="component" value="Unassembled WGS sequence"/>
</dbReference>